<dbReference type="CDD" id="cd04765">
    <property type="entry name" value="HTH_MlrA-like_sg2"/>
    <property type="match status" value="1"/>
</dbReference>
<dbReference type="InterPro" id="IPR009061">
    <property type="entry name" value="DNA-bd_dom_put_sf"/>
</dbReference>
<dbReference type="SUPFAM" id="SSF46955">
    <property type="entry name" value="Putative DNA-binding domain"/>
    <property type="match status" value="1"/>
</dbReference>
<evidence type="ECO:0000256" key="1">
    <source>
        <dbReference type="SAM" id="MobiDB-lite"/>
    </source>
</evidence>
<dbReference type="SMART" id="SM00422">
    <property type="entry name" value="HTH_MERR"/>
    <property type="match status" value="1"/>
</dbReference>
<feature type="compositionally biased region" description="Low complexity" evidence="1">
    <location>
        <begin position="109"/>
        <end position="124"/>
    </location>
</feature>
<dbReference type="AlphaFoldDB" id="A0A316G7N2"/>
<protein>
    <submittedName>
        <fullName evidence="3">MerR-like DNA binding protein</fullName>
    </submittedName>
</protein>
<feature type="compositionally biased region" description="Low complexity" evidence="1">
    <location>
        <begin position="174"/>
        <end position="185"/>
    </location>
</feature>
<evidence type="ECO:0000259" key="2">
    <source>
        <dbReference type="PROSITE" id="PS50937"/>
    </source>
</evidence>
<comment type="caution">
    <text evidence="3">The sequence shown here is derived from an EMBL/GenBank/DDBJ whole genome shotgun (WGS) entry which is preliminary data.</text>
</comment>
<dbReference type="InterPro" id="IPR000551">
    <property type="entry name" value="MerR-type_HTH_dom"/>
</dbReference>
<name>A0A316G7N2_9RHOB</name>
<sequence>MEKSRDAFRTISEVADWLDVPTHVLRFWESRFSQIKPVKRAGGRRYYRPADMRVIGGVKTLLHDQGMTIRGVQKMFREQGIKHVSGFSPPLFGMVDDADDEVISVEARPAPASPATPAAPARSTHGAAPDPVLDDEIAAPAPLFSHRSAPTSEPEVHASVSSDDGHTDTDETPAEAASPEASAPPRGSIPPTPDVPDADPEDDDQSFAAAPSAALRLRLADPAVLARYRDDLAAAAGRLRAILDRAS</sequence>
<proteinExistence type="predicted"/>
<dbReference type="GO" id="GO:0003677">
    <property type="term" value="F:DNA binding"/>
    <property type="evidence" value="ECO:0007669"/>
    <property type="project" value="InterPro"/>
</dbReference>
<dbReference type="Gene3D" id="1.10.1660.10">
    <property type="match status" value="1"/>
</dbReference>
<gene>
    <name evidence="3" type="ORF">C8D95_10360</name>
</gene>
<dbReference type="Pfam" id="PF13411">
    <property type="entry name" value="MerR_1"/>
    <property type="match status" value="1"/>
</dbReference>
<dbReference type="Proteomes" id="UP000245390">
    <property type="component" value="Unassembled WGS sequence"/>
</dbReference>
<dbReference type="GO" id="GO:0006355">
    <property type="term" value="P:regulation of DNA-templated transcription"/>
    <property type="evidence" value="ECO:0007669"/>
    <property type="project" value="InterPro"/>
</dbReference>
<feature type="compositionally biased region" description="Acidic residues" evidence="1">
    <location>
        <begin position="196"/>
        <end position="205"/>
    </location>
</feature>
<dbReference type="PROSITE" id="PS50937">
    <property type="entry name" value="HTH_MERR_2"/>
    <property type="match status" value="1"/>
</dbReference>
<evidence type="ECO:0000313" key="4">
    <source>
        <dbReference type="Proteomes" id="UP000245390"/>
    </source>
</evidence>
<feature type="domain" description="HTH merR-type" evidence="2">
    <location>
        <begin position="10"/>
        <end position="78"/>
    </location>
</feature>
<organism evidence="3 4">
    <name type="scientific">Silicimonas algicola</name>
    <dbReference type="NCBI Taxonomy" id="1826607"/>
    <lineage>
        <taxon>Bacteria</taxon>
        <taxon>Pseudomonadati</taxon>
        <taxon>Pseudomonadota</taxon>
        <taxon>Alphaproteobacteria</taxon>
        <taxon>Rhodobacterales</taxon>
        <taxon>Paracoccaceae</taxon>
    </lineage>
</organism>
<feature type="region of interest" description="Disordered" evidence="1">
    <location>
        <begin position="109"/>
        <end position="210"/>
    </location>
</feature>
<keyword evidence="4" id="KW-1185">Reference proteome</keyword>
<evidence type="ECO:0000313" key="3">
    <source>
        <dbReference type="EMBL" id="PWK56828.1"/>
    </source>
</evidence>
<accession>A0A316G7N2</accession>
<dbReference type="EMBL" id="QGGV01000003">
    <property type="protein sequence ID" value="PWK56828.1"/>
    <property type="molecule type" value="Genomic_DNA"/>
</dbReference>
<reference evidence="3 4" key="1">
    <citation type="submission" date="2018-05" db="EMBL/GenBank/DDBJ databases">
        <title>Genomic Encyclopedia of Type Strains, Phase IV (KMG-IV): sequencing the most valuable type-strain genomes for metagenomic binning, comparative biology and taxonomic classification.</title>
        <authorList>
            <person name="Goeker M."/>
        </authorList>
    </citation>
    <scope>NUCLEOTIDE SEQUENCE [LARGE SCALE GENOMIC DNA]</scope>
    <source>
        <strain evidence="3 4">DSM 103371</strain>
    </source>
</reference>
<dbReference type="RefSeq" id="WP_164721624.1">
    <property type="nucleotide sequence ID" value="NZ_CP034588.1"/>
</dbReference>